<evidence type="ECO:0000256" key="1">
    <source>
        <dbReference type="SAM" id="SignalP"/>
    </source>
</evidence>
<organism evidence="3 4">
    <name type="scientific">Vibrio vulnificus</name>
    <dbReference type="NCBI Taxonomy" id="672"/>
    <lineage>
        <taxon>Bacteria</taxon>
        <taxon>Pseudomonadati</taxon>
        <taxon>Pseudomonadota</taxon>
        <taxon>Gammaproteobacteria</taxon>
        <taxon>Vibrionales</taxon>
        <taxon>Vibrionaceae</taxon>
        <taxon>Vibrio</taxon>
    </lineage>
</organism>
<evidence type="ECO:0000313" key="3">
    <source>
        <dbReference type="EMBL" id="PNM69183.1"/>
    </source>
</evidence>
<feature type="signal peptide" evidence="1">
    <location>
        <begin position="1"/>
        <end position="22"/>
    </location>
</feature>
<keyword evidence="1" id="KW-0732">Signal</keyword>
<gene>
    <name evidence="2" type="ORF">AL548_014740</name>
    <name evidence="3" type="ORF">AL548_015745</name>
</gene>
<accession>A0ABX4X0H6</accession>
<dbReference type="EMBL" id="LOSH02000004">
    <property type="protein sequence ID" value="PNM69183.1"/>
    <property type="molecule type" value="Genomic_DNA"/>
</dbReference>
<sequence length="94" mass="9914">MVVKVRMIALVILSGFSLGATASTLEDCAKLLPEGHQYKVEIILDVDKTTQKPIVTGSFGVTGGAEAPENFDISEFVECAGPLIKTVASETSKT</sequence>
<dbReference type="Proteomes" id="UP000054370">
    <property type="component" value="Unassembled WGS sequence"/>
</dbReference>
<proteinExistence type="predicted"/>
<reference evidence="3 4" key="1">
    <citation type="submission" date="2017-12" db="EMBL/GenBank/DDBJ databases">
        <title>FDA dAtabase for Regulatory Grade micrObial Sequences (FDA-ARGOS): Supporting development and validation of Infectious Disease Dx tests.</title>
        <authorList>
            <person name="Hoffmann M."/>
            <person name="Allard M."/>
            <person name="Evans P."/>
            <person name="Brown E."/>
            <person name="Tallon L.J."/>
            <person name="Sadzewicz L."/>
            <person name="Sengamalay N."/>
            <person name="Ott S."/>
            <person name="Godinez A."/>
            <person name="Nagaraj S."/>
            <person name="Vavikolanu K."/>
            <person name="Aluvathingal J."/>
            <person name="Nadendla S."/>
            <person name="Hobson J."/>
            <person name="Sichtig H."/>
        </authorList>
    </citation>
    <scope>NUCLEOTIDE SEQUENCE [LARGE SCALE GENOMIC DNA]</scope>
    <source>
        <strain evidence="4">ATCC 29307</strain>
        <strain evidence="3">FDAARGOS_118</strain>
    </source>
</reference>
<evidence type="ECO:0000313" key="4">
    <source>
        <dbReference type="Proteomes" id="UP000054370"/>
    </source>
</evidence>
<feature type="chain" id="PRO_5045034001" evidence="1">
    <location>
        <begin position="23"/>
        <end position="94"/>
    </location>
</feature>
<comment type="caution">
    <text evidence="3">The sequence shown here is derived from an EMBL/GenBank/DDBJ whole genome shotgun (WGS) entry which is preliminary data.</text>
</comment>
<keyword evidence="4" id="KW-1185">Reference proteome</keyword>
<name>A0ABX4X0H6_VIBVL</name>
<dbReference type="EMBL" id="LOSH02000004">
    <property type="protein sequence ID" value="PNM69139.1"/>
    <property type="molecule type" value="Genomic_DNA"/>
</dbReference>
<protein>
    <submittedName>
        <fullName evidence="3">Uncharacterized protein</fullName>
    </submittedName>
</protein>
<evidence type="ECO:0000313" key="2">
    <source>
        <dbReference type="EMBL" id="PNM69139.1"/>
    </source>
</evidence>